<organism evidence="9 10">
    <name type="scientific">Roseovarius aestuarii</name>
    <dbReference type="NCBI Taxonomy" id="475083"/>
    <lineage>
        <taxon>Bacteria</taxon>
        <taxon>Pseudomonadati</taxon>
        <taxon>Pseudomonadota</taxon>
        <taxon>Alphaproteobacteria</taxon>
        <taxon>Rhodobacterales</taxon>
        <taxon>Roseobacteraceae</taxon>
        <taxon>Roseovarius</taxon>
    </lineage>
</organism>
<evidence type="ECO:0000313" key="10">
    <source>
        <dbReference type="Proteomes" id="UP000193224"/>
    </source>
</evidence>
<accession>A0A1X7BMI8</accession>
<gene>
    <name evidence="9" type="primary">mdlB_1</name>
    <name evidence="9" type="ORF">ROA7745_00635</name>
</gene>
<dbReference type="PIRSF" id="PIRSF000138">
    <property type="entry name" value="Al-hdrx_acd_dh"/>
    <property type="match status" value="1"/>
</dbReference>
<dbReference type="GO" id="GO:0010181">
    <property type="term" value="F:FMN binding"/>
    <property type="evidence" value="ECO:0007669"/>
    <property type="project" value="InterPro"/>
</dbReference>
<evidence type="ECO:0000259" key="8">
    <source>
        <dbReference type="PROSITE" id="PS51349"/>
    </source>
</evidence>
<feature type="binding site" evidence="7">
    <location>
        <position position="276"/>
    </location>
    <ligand>
        <name>FMN</name>
        <dbReference type="ChEBI" id="CHEBI:58210"/>
    </ligand>
</feature>
<keyword evidence="2 7" id="KW-0285">Flavoprotein</keyword>
<dbReference type="EC" id="1.1.99.31" evidence="9"/>
<dbReference type="InterPro" id="IPR013785">
    <property type="entry name" value="Aldolase_TIM"/>
</dbReference>
<keyword evidence="3 7" id="KW-0288">FMN</keyword>
<feature type="binding site" evidence="7">
    <location>
        <position position="133"/>
    </location>
    <ligand>
        <name>glyoxylate</name>
        <dbReference type="ChEBI" id="CHEBI:36655"/>
    </ligand>
</feature>
<evidence type="ECO:0000256" key="7">
    <source>
        <dbReference type="PIRSR" id="PIRSR000138-2"/>
    </source>
</evidence>
<evidence type="ECO:0000256" key="4">
    <source>
        <dbReference type="ARBA" id="ARBA00023002"/>
    </source>
</evidence>
<protein>
    <submittedName>
        <fullName evidence="9">(S)-mandelate dehydrogenase</fullName>
        <ecNumber evidence="9">1.1.99.31</ecNumber>
    </submittedName>
</protein>
<feature type="binding site" evidence="7">
    <location>
        <position position="131"/>
    </location>
    <ligand>
        <name>FMN</name>
        <dbReference type="ChEBI" id="CHEBI:58210"/>
    </ligand>
</feature>
<evidence type="ECO:0000256" key="6">
    <source>
        <dbReference type="PIRSR" id="PIRSR000138-1"/>
    </source>
</evidence>
<dbReference type="Proteomes" id="UP000193224">
    <property type="component" value="Unassembled WGS sequence"/>
</dbReference>
<feature type="domain" description="FMN hydroxy acid dehydrogenase" evidence="8">
    <location>
        <begin position="2"/>
        <end position="379"/>
    </location>
</feature>
<reference evidence="9 10" key="1">
    <citation type="submission" date="2017-03" db="EMBL/GenBank/DDBJ databases">
        <authorList>
            <person name="Afonso C.L."/>
            <person name="Miller P.J."/>
            <person name="Scott M.A."/>
            <person name="Spackman E."/>
            <person name="Goraichik I."/>
            <person name="Dimitrov K.M."/>
            <person name="Suarez D.L."/>
            <person name="Swayne D.E."/>
        </authorList>
    </citation>
    <scope>NUCLEOTIDE SEQUENCE [LARGE SCALE GENOMIC DNA]</scope>
    <source>
        <strain evidence="9 10">CECT 7745</strain>
    </source>
</reference>
<dbReference type="PANTHER" id="PTHR10578">
    <property type="entry name" value="S -2-HYDROXY-ACID OXIDASE-RELATED"/>
    <property type="match status" value="1"/>
</dbReference>
<dbReference type="Pfam" id="PF01070">
    <property type="entry name" value="FMN_dh"/>
    <property type="match status" value="1"/>
</dbReference>
<dbReference type="OrthoDB" id="9770452at2"/>
<feature type="binding site" evidence="7">
    <location>
        <position position="254"/>
    </location>
    <ligand>
        <name>FMN</name>
        <dbReference type="ChEBI" id="CHEBI:58210"/>
    </ligand>
</feature>
<dbReference type="AlphaFoldDB" id="A0A1X7BMI8"/>
<dbReference type="PANTHER" id="PTHR10578:SF107">
    <property type="entry name" value="2-HYDROXYACID OXIDASE 1"/>
    <property type="match status" value="1"/>
</dbReference>
<dbReference type="EMBL" id="FWXB01000002">
    <property type="protein sequence ID" value="SMC10827.1"/>
    <property type="molecule type" value="Genomic_DNA"/>
</dbReference>
<evidence type="ECO:0000313" key="9">
    <source>
        <dbReference type="EMBL" id="SMC10827.1"/>
    </source>
</evidence>
<feature type="active site" description="Proton acceptor" evidence="6">
    <location>
        <position position="278"/>
    </location>
</feature>
<sequence length="379" mass="41815">MDLMSRYPALDDLRQKAKQRLPHFVWEFLDSGTGAEKARDRNRTALDARLLMPSILHGEFEPELSVDFLGQRLPLPFGIAPVGMSGLIWPDAERILARSAADAGIPYCLSTVASRTPEDVGPVMGDHGWFQMYPPRDPDIRTDMLNRARAAGFRTLILTVDVPVASRRERQVRSGLMTPPRLTPRILAQIALRPAWTMGMARMGMPRMRLIDSYAGETKGLPSNSHAGYMLRTSPDWDYLRWLRDAWKGPMIIKGVLRAEDAESLEAEDIDAIWISNHAGRQFDAVPATIDVLGGIRAATKLPIILDGGLSGGLDILRAVALGANFVMLGRAWHYALAALGDKGPAHLINILRADLQSNMGQLGTKTLADARNRVIESE</sequence>
<dbReference type="PROSITE" id="PS51349">
    <property type="entry name" value="FMN_HYDROXY_ACID_DH_2"/>
    <property type="match status" value="1"/>
</dbReference>
<comment type="cofactor">
    <cofactor evidence="1">
        <name>FMN</name>
        <dbReference type="ChEBI" id="CHEBI:58210"/>
    </cofactor>
</comment>
<evidence type="ECO:0000256" key="5">
    <source>
        <dbReference type="ARBA" id="ARBA00024042"/>
    </source>
</evidence>
<feature type="binding site" evidence="7">
    <location>
        <position position="168"/>
    </location>
    <ligand>
        <name>glyoxylate</name>
        <dbReference type="ChEBI" id="CHEBI:36655"/>
    </ligand>
</feature>
<keyword evidence="10" id="KW-1185">Reference proteome</keyword>
<feature type="binding site" evidence="7">
    <location>
        <position position="281"/>
    </location>
    <ligand>
        <name>glyoxylate</name>
        <dbReference type="ChEBI" id="CHEBI:36655"/>
    </ligand>
</feature>
<dbReference type="Gene3D" id="3.20.20.70">
    <property type="entry name" value="Aldolase class I"/>
    <property type="match status" value="1"/>
</dbReference>
<comment type="similarity">
    <text evidence="5">Belongs to the FMN-dependent alpha-hydroxy acid dehydrogenase family.</text>
</comment>
<evidence type="ECO:0000256" key="3">
    <source>
        <dbReference type="ARBA" id="ARBA00022643"/>
    </source>
</evidence>
<feature type="binding site" evidence="7">
    <location>
        <begin position="81"/>
        <end position="83"/>
    </location>
    <ligand>
        <name>FMN</name>
        <dbReference type="ChEBI" id="CHEBI:58210"/>
    </ligand>
</feature>
<dbReference type="InterPro" id="IPR012133">
    <property type="entry name" value="Alpha-hydoxy_acid_DH_FMN"/>
</dbReference>
<name>A0A1X7BMI8_9RHOB</name>
<feature type="binding site" evidence="7">
    <location>
        <begin position="330"/>
        <end position="331"/>
    </location>
    <ligand>
        <name>FMN</name>
        <dbReference type="ChEBI" id="CHEBI:58210"/>
    </ligand>
</feature>
<dbReference type="CDD" id="cd02809">
    <property type="entry name" value="alpha_hydroxyacid_oxid_FMN"/>
    <property type="match status" value="1"/>
</dbReference>
<feature type="binding site" evidence="7">
    <location>
        <position position="278"/>
    </location>
    <ligand>
        <name>glyoxylate</name>
        <dbReference type="ChEBI" id="CHEBI:36655"/>
    </ligand>
</feature>
<evidence type="ECO:0000256" key="2">
    <source>
        <dbReference type="ARBA" id="ARBA00022630"/>
    </source>
</evidence>
<feature type="binding site" evidence="7">
    <location>
        <position position="159"/>
    </location>
    <ligand>
        <name>FMN</name>
        <dbReference type="ChEBI" id="CHEBI:58210"/>
    </ligand>
</feature>
<proteinExistence type="inferred from homology"/>
<dbReference type="GO" id="GO:0033720">
    <property type="term" value="F:(S)-mandelate dehydrogenase activity"/>
    <property type="evidence" value="ECO:0007669"/>
    <property type="project" value="UniProtKB-EC"/>
</dbReference>
<dbReference type="SUPFAM" id="SSF51395">
    <property type="entry name" value="FMN-linked oxidoreductases"/>
    <property type="match status" value="1"/>
</dbReference>
<dbReference type="RefSeq" id="WP_085798814.1">
    <property type="nucleotide sequence ID" value="NZ_FWXB01000002.1"/>
</dbReference>
<evidence type="ECO:0000256" key="1">
    <source>
        <dbReference type="ARBA" id="ARBA00001917"/>
    </source>
</evidence>
<feature type="binding site" evidence="7">
    <location>
        <position position="110"/>
    </location>
    <ligand>
        <name>FMN</name>
        <dbReference type="ChEBI" id="CHEBI:58210"/>
    </ligand>
</feature>
<dbReference type="InterPro" id="IPR000262">
    <property type="entry name" value="FMN-dep_DH"/>
</dbReference>
<keyword evidence="4 9" id="KW-0560">Oxidoreductase</keyword>
<dbReference type="InterPro" id="IPR037396">
    <property type="entry name" value="FMN_HAD"/>
</dbReference>